<dbReference type="InterPro" id="IPR009378">
    <property type="entry name" value="H2_N"/>
</dbReference>
<dbReference type="GO" id="GO:0010032">
    <property type="term" value="P:meiotic chromosome condensation"/>
    <property type="evidence" value="ECO:0007669"/>
    <property type="project" value="TreeGrafter"/>
</dbReference>
<keyword evidence="6" id="KW-1185">Reference proteome</keyword>
<evidence type="ECO:0000259" key="5">
    <source>
        <dbReference type="Pfam" id="PF16858"/>
    </source>
</evidence>
<feature type="domain" description="Condensin II complex subunit H2 N-terminal" evidence="4">
    <location>
        <begin position="22"/>
        <end position="135"/>
    </location>
</feature>
<dbReference type="Proteomes" id="UP001165740">
    <property type="component" value="Chromosome 10"/>
</dbReference>
<dbReference type="RefSeq" id="XP_055899759.1">
    <property type="nucleotide sequence ID" value="XM_056043784.1"/>
</dbReference>
<evidence type="ECO:0000256" key="1">
    <source>
        <dbReference type="ARBA" id="ARBA00004123"/>
    </source>
</evidence>
<evidence type="ECO:0000256" key="3">
    <source>
        <dbReference type="ARBA" id="ARBA00023242"/>
    </source>
</evidence>
<dbReference type="InterPro" id="IPR031739">
    <property type="entry name" value="Ncaph2"/>
</dbReference>
<organism evidence="6 7">
    <name type="scientific">Biomphalaria glabrata</name>
    <name type="common">Bloodfluke planorb</name>
    <name type="synonym">Freshwater snail</name>
    <dbReference type="NCBI Taxonomy" id="6526"/>
    <lineage>
        <taxon>Eukaryota</taxon>
        <taxon>Metazoa</taxon>
        <taxon>Spiralia</taxon>
        <taxon>Lophotrochozoa</taxon>
        <taxon>Mollusca</taxon>
        <taxon>Gastropoda</taxon>
        <taxon>Heterobranchia</taxon>
        <taxon>Euthyneura</taxon>
        <taxon>Panpulmonata</taxon>
        <taxon>Hygrophila</taxon>
        <taxon>Lymnaeoidea</taxon>
        <taxon>Planorbidae</taxon>
        <taxon>Biomphalaria</taxon>
    </lineage>
</organism>
<evidence type="ECO:0000313" key="6">
    <source>
        <dbReference type="Proteomes" id="UP001165740"/>
    </source>
</evidence>
<dbReference type="PANTHER" id="PTHR14324">
    <property type="entry name" value="CONDENSIN-2 COMPLEX SUBUNIT H2"/>
    <property type="match status" value="1"/>
</dbReference>
<comment type="subcellular location">
    <subcellularLocation>
        <location evidence="1">Nucleus</location>
    </subcellularLocation>
</comment>
<accession>A0A9W3BJP0</accession>
<name>A0A9W3BJP0_BIOGL</name>
<protein>
    <submittedName>
        <fullName evidence="7">Condensin-2 complex subunit H2-like isoform X1</fullName>
    </submittedName>
</protein>
<feature type="domain" description="Condensin-2 complex subunit H2 C-terminal" evidence="5">
    <location>
        <begin position="465"/>
        <end position="593"/>
    </location>
</feature>
<dbReference type="GeneID" id="106051301"/>
<evidence type="ECO:0000259" key="4">
    <source>
        <dbReference type="Pfam" id="PF06278"/>
    </source>
</evidence>
<dbReference type="PANTHER" id="PTHR14324:SF3">
    <property type="entry name" value="CONDENSIN-2 COMPLEX SUBUNIT H2"/>
    <property type="match status" value="1"/>
</dbReference>
<comment type="similarity">
    <text evidence="2">Belongs to the CND2 H2 (condensin-2 subunit 2) family.</text>
</comment>
<dbReference type="AlphaFoldDB" id="A0A9W3BJP0"/>
<dbReference type="Pfam" id="PF06278">
    <property type="entry name" value="CNDH2_N"/>
    <property type="match status" value="1"/>
</dbReference>
<dbReference type="OrthoDB" id="10038475at2759"/>
<evidence type="ECO:0000313" key="7">
    <source>
        <dbReference type="RefSeq" id="XP_055899759.1"/>
    </source>
</evidence>
<dbReference type="GO" id="GO:0005634">
    <property type="term" value="C:nucleus"/>
    <property type="evidence" value="ECO:0007669"/>
    <property type="project" value="UniProtKB-SubCell"/>
</dbReference>
<dbReference type="OMA" id="FDPPEHK"/>
<gene>
    <name evidence="7" type="primary">LOC106051301</name>
</gene>
<dbReference type="InterPro" id="IPR031737">
    <property type="entry name" value="CNDH2_C"/>
</dbReference>
<keyword evidence="3" id="KW-0539">Nucleus</keyword>
<dbReference type="GO" id="GO:0051306">
    <property type="term" value="P:mitotic sister chromatid separation"/>
    <property type="evidence" value="ECO:0007669"/>
    <property type="project" value="TreeGrafter"/>
</dbReference>
<dbReference type="GO" id="GO:0000796">
    <property type="term" value="C:condensin complex"/>
    <property type="evidence" value="ECO:0007669"/>
    <property type="project" value="TreeGrafter"/>
</dbReference>
<dbReference type="GO" id="GO:0003682">
    <property type="term" value="F:chromatin binding"/>
    <property type="evidence" value="ECO:0007669"/>
    <property type="project" value="TreeGrafter"/>
</dbReference>
<reference evidence="7" key="1">
    <citation type="submission" date="2025-08" db="UniProtKB">
        <authorList>
            <consortium name="RefSeq"/>
        </authorList>
    </citation>
    <scope>IDENTIFICATION</scope>
</reference>
<evidence type="ECO:0000256" key="2">
    <source>
        <dbReference type="ARBA" id="ARBA00007844"/>
    </source>
</evidence>
<sequence>MKVERKIKMSQTLGLTHGNMEERYSHILQPIRDLAKNFNVDIAHFLEEYLEELDKIEITFDDGVTTMNFSEAALLIQGSAGVYAKKVEYLHALVYQVLDLITQKKKLNNPSGEGQGEDNTQHAGDDEQYLALDDIAESEGTCLKEQELSSDKSVRPIPEMPTRLIPLEEAEKGENCLFNTKGEIMGNYCDFNINTGFIAEDGSILFERADRALIHMITRQQETLQALVEEEQFHRADDSLAVAADDEINPQEEPVNSFTEVAALPDVSQPSVPADAIEDVPRKSQRKRAELVRSCTTVKSTADPWILLDPHEKSNALERPLVKKKPFKVPARLKESAVEPELPPLYEVVEKLFSHRSKFPKNPLKVPPFPELEDAFWEEHKLREAARREEIKKMKKEEQEEMEAIESFLNEPEEPAVEAFDADEDEEIPQIQLCADLFSEGHDLRPTSGLNRGSSGNFSEDISLSYEDLVQKHVEKFLASAAEYANITELSRRVAEWEEKIQPKLREEETHEPFDIHKYGTYILEQLVRGEKRPFKELVQGKAEYEICRYTLATLQLANVYNVELELIPDQTGSFMDCLYVTLLSTKRHFEELEDYMAPSLKPHDPERELDS</sequence>
<dbReference type="Pfam" id="PF16858">
    <property type="entry name" value="CNDH2_C"/>
    <property type="match status" value="1"/>
</dbReference>
<proteinExistence type="inferred from homology"/>